<dbReference type="OrthoDB" id="9772751at2"/>
<protein>
    <submittedName>
        <fullName evidence="2">Uncharacterized protein</fullName>
    </submittedName>
</protein>
<reference evidence="3" key="1">
    <citation type="submission" date="2016-07" db="EMBL/GenBank/DDBJ databases">
        <authorList>
            <person name="Florea S."/>
            <person name="Webb J.S."/>
            <person name="Jaromczyk J."/>
            <person name="Schardl C.L."/>
        </authorList>
    </citation>
    <scope>NUCLEOTIDE SEQUENCE [LARGE SCALE GENOMIC DNA]</scope>
    <source>
        <strain evidence="3">Z6</strain>
    </source>
</reference>
<comment type="caution">
    <text evidence="2">The sequence shown here is derived from an EMBL/GenBank/DDBJ whole genome shotgun (WGS) entry which is preliminary data.</text>
</comment>
<evidence type="ECO:0000256" key="1">
    <source>
        <dbReference type="SAM" id="Phobius"/>
    </source>
</evidence>
<accession>A0A1C0A805</accession>
<keyword evidence="3" id="KW-1185">Reference proteome</keyword>
<keyword evidence="1" id="KW-0812">Transmembrane</keyword>
<evidence type="ECO:0000313" key="3">
    <source>
        <dbReference type="Proteomes" id="UP000093514"/>
    </source>
</evidence>
<organism evidence="2 3">
    <name type="scientific">Orenia metallireducens</name>
    <dbReference type="NCBI Taxonomy" id="1413210"/>
    <lineage>
        <taxon>Bacteria</taxon>
        <taxon>Bacillati</taxon>
        <taxon>Bacillota</taxon>
        <taxon>Clostridia</taxon>
        <taxon>Halanaerobiales</taxon>
        <taxon>Halobacteroidaceae</taxon>
        <taxon>Orenia</taxon>
    </lineage>
</organism>
<dbReference type="AlphaFoldDB" id="A0A1C0A805"/>
<dbReference type="Proteomes" id="UP000093514">
    <property type="component" value="Unassembled WGS sequence"/>
</dbReference>
<gene>
    <name evidence="2" type="ORF">U472_10100</name>
</gene>
<dbReference type="RefSeq" id="WP_068718089.1">
    <property type="nucleotide sequence ID" value="NZ_LWDV01000009.1"/>
</dbReference>
<proteinExistence type="predicted"/>
<evidence type="ECO:0000313" key="2">
    <source>
        <dbReference type="EMBL" id="OCL26350.1"/>
    </source>
</evidence>
<reference evidence="2 3" key="2">
    <citation type="submission" date="2016-08" db="EMBL/GenBank/DDBJ databases">
        <title>Orenia metallireducens sp. nov. strain Z6, a Novel Metal-reducing Firmicute from the Deep Subsurface.</title>
        <authorList>
            <person name="Maxim B.I."/>
            <person name="Kenneth K."/>
            <person name="Flynn T.M."/>
            <person name="Oloughlin E.J."/>
            <person name="Locke R.A."/>
            <person name="Weber J.R."/>
            <person name="Egan S.M."/>
            <person name="Mackie R.I."/>
            <person name="Cann I.K."/>
        </authorList>
    </citation>
    <scope>NUCLEOTIDE SEQUENCE [LARGE SCALE GENOMIC DNA]</scope>
    <source>
        <strain evidence="2 3">Z6</strain>
    </source>
</reference>
<keyword evidence="1" id="KW-0472">Membrane</keyword>
<dbReference type="EMBL" id="LWDV01000009">
    <property type="protein sequence ID" value="OCL26350.1"/>
    <property type="molecule type" value="Genomic_DNA"/>
</dbReference>
<feature type="transmembrane region" description="Helical" evidence="1">
    <location>
        <begin position="79"/>
        <end position="96"/>
    </location>
</feature>
<keyword evidence="1" id="KW-1133">Transmembrane helix</keyword>
<sequence length="97" mass="10955">MKNRDTDKIKRLYDRIAPIYDILSMENIEKVASWKERLWEKVKHCRMLIDEELAGSIAVADIVKVGSAATVKTLHQMRVNSVGTVIGSVLSLILAME</sequence>
<name>A0A1C0A805_9FIRM</name>